<dbReference type="EMBL" id="CAJPDT010000039">
    <property type="protein sequence ID" value="CAF9925481.1"/>
    <property type="molecule type" value="Genomic_DNA"/>
</dbReference>
<dbReference type="GO" id="GO:0046872">
    <property type="term" value="F:metal ion binding"/>
    <property type="evidence" value="ECO:0007669"/>
    <property type="project" value="UniProtKB-KW"/>
</dbReference>
<evidence type="ECO:0000256" key="3">
    <source>
        <dbReference type="ARBA" id="ARBA00023015"/>
    </source>
</evidence>
<accession>A0A8H3FGF3</accession>
<dbReference type="OrthoDB" id="3145928at2759"/>
<evidence type="ECO:0000256" key="4">
    <source>
        <dbReference type="ARBA" id="ARBA00023125"/>
    </source>
</evidence>
<reference evidence="7" key="1">
    <citation type="submission" date="2021-03" db="EMBL/GenBank/DDBJ databases">
        <authorList>
            <person name="Tagirdzhanova G."/>
        </authorList>
    </citation>
    <scope>NUCLEOTIDE SEQUENCE</scope>
</reference>
<gene>
    <name evidence="7" type="ORF">IMSHALPRED_006485</name>
</gene>
<dbReference type="InterPro" id="IPR052360">
    <property type="entry name" value="Transcr_Regulatory_Proteins"/>
</dbReference>
<organism evidence="7 8">
    <name type="scientific">Imshaugia aleurites</name>
    <dbReference type="NCBI Taxonomy" id="172621"/>
    <lineage>
        <taxon>Eukaryota</taxon>
        <taxon>Fungi</taxon>
        <taxon>Dikarya</taxon>
        <taxon>Ascomycota</taxon>
        <taxon>Pezizomycotina</taxon>
        <taxon>Lecanoromycetes</taxon>
        <taxon>OSLEUM clade</taxon>
        <taxon>Lecanoromycetidae</taxon>
        <taxon>Lecanorales</taxon>
        <taxon>Lecanorineae</taxon>
        <taxon>Parmeliaceae</taxon>
        <taxon>Imshaugia</taxon>
    </lineage>
</organism>
<keyword evidence="4" id="KW-0238">DNA-binding</keyword>
<keyword evidence="8" id="KW-1185">Reference proteome</keyword>
<evidence type="ECO:0000256" key="2">
    <source>
        <dbReference type="ARBA" id="ARBA00022833"/>
    </source>
</evidence>
<keyword evidence="6" id="KW-0539">Nucleus</keyword>
<dbReference type="PANTHER" id="PTHR36206:SF12">
    <property type="entry name" value="ASPERCRYPTIN BIOSYNTHESIS CLUSTER-SPECIFIC TRANSCRIPTION REGULATOR ATNN-RELATED"/>
    <property type="match status" value="1"/>
</dbReference>
<proteinExistence type="predicted"/>
<dbReference type="GO" id="GO:0003677">
    <property type="term" value="F:DNA binding"/>
    <property type="evidence" value="ECO:0007669"/>
    <property type="project" value="UniProtKB-KW"/>
</dbReference>
<protein>
    <submittedName>
        <fullName evidence="7">Uncharacterized protein</fullName>
    </submittedName>
</protein>
<evidence type="ECO:0000313" key="7">
    <source>
        <dbReference type="EMBL" id="CAF9925481.1"/>
    </source>
</evidence>
<evidence type="ECO:0000256" key="6">
    <source>
        <dbReference type="ARBA" id="ARBA00023242"/>
    </source>
</evidence>
<sequence length="410" mass="46267">MPSTPSVAIIGTDRERRGFEYFRWETGQDIGHALNLDVVHRLILQASHSNAAIRSAVIALGSLGERLQINSVLTLENDQANRCHEFAQVQYYNALKHLREQIINDPCRSESLAIISCFLFTLFDFLQGNEAASMVHLRSGLNMLQQQDGPTDRLRQELLRIFSIMDMQATMWMGLKTFQSPILLPIIPDRLPVSREPFSNIEDAASSLNFHITRMYFFRRLVTTENGEQISPSALAMKLDLETQLESWPLALERLLVDIGTGLSVEMLHRILVMKINHTITRIGFAACLQENEEEAFLAMLPGFRSIVALAKTVVRPMDDLVKARVQRIVAANNAGINPVAVFSFYAGVIQPLYMTAIQCTDVKLCREAIDLLSSPPWREGAWESATMARMAERKIRQREKRAIIGMALV</sequence>
<dbReference type="Proteomes" id="UP000664534">
    <property type="component" value="Unassembled WGS sequence"/>
</dbReference>
<keyword evidence="3" id="KW-0805">Transcription regulation</keyword>
<keyword evidence="1" id="KW-0479">Metal-binding</keyword>
<keyword evidence="5" id="KW-0804">Transcription</keyword>
<evidence type="ECO:0000256" key="1">
    <source>
        <dbReference type="ARBA" id="ARBA00022723"/>
    </source>
</evidence>
<keyword evidence="2" id="KW-0862">Zinc</keyword>
<dbReference type="PANTHER" id="PTHR36206">
    <property type="entry name" value="ASPERCRYPTIN BIOSYNTHESIS CLUSTER-SPECIFIC TRANSCRIPTION REGULATOR ATNN-RELATED"/>
    <property type="match status" value="1"/>
</dbReference>
<comment type="caution">
    <text evidence="7">The sequence shown here is derived from an EMBL/GenBank/DDBJ whole genome shotgun (WGS) entry which is preliminary data.</text>
</comment>
<evidence type="ECO:0000313" key="8">
    <source>
        <dbReference type="Proteomes" id="UP000664534"/>
    </source>
</evidence>
<name>A0A8H3FGF3_9LECA</name>
<dbReference type="InterPro" id="IPR021858">
    <property type="entry name" value="Fun_TF"/>
</dbReference>
<evidence type="ECO:0000256" key="5">
    <source>
        <dbReference type="ARBA" id="ARBA00023163"/>
    </source>
</evidence>
<dbReference type="Pfam" id="PF11951">
    <property type="entry name" value="Fungal_trans_2"/>
    <property type="match status" value="1"/>
</dbReference>
<dbReference type="AlphaFoldDB" id="A0A8H3FGF3"/>